<dbReference type="EC" id="5.1.1.1" evidence="5"/>
<gene>
    <name evidence="9" type="ORF">JV16_02680</name>
</gene>
<evidence type="ECO:0000256" key="7">
    <source>
        <dbReference type="PIRSR" id="PIRSR600821-52"/>
    </source>
</evidence>
<dbReference type="Pfam" id="PF01168">
    <property type="entry name" value="Ala_racemase_N"/>
    <property type="match status" value="1"/>
</dbReference>
<protein>
    <recommendedName>
        <fullName evidence="5">Alanine racemase</fullName>
        <ecNumber evidence="5">5.1.1.1</ecNumber>
    </recommendedName>
</protein>
<dbReference type="InterPro" id="IPR029066">
    <property type="entry name" value="PLP-binding_barrel"/>
</dbReference>
<dbReference type="InterPro" id="IPR000821">
    <property type="entry name" value="Ala_racemase"/>
</dbReference>
<comment type="pathway">
    <text evidence="5">Amino-acid biosynthesis; D-alanine biosynthesis; D-alanine from L-alanine: step 1/1.</text>
</comment>
<evidence type="ECO:0000256" key="5">
    <source>
        <dbReference type="HAMAP-Rule" id="MF_01201"/>
    </source>
</evidence>
<dbReference type="CDD" id="cd00430">
    <property type="entry name" value="PLPDE_III_AR"/>
    <property type="match status" value="1"/>
</dbReference>
<dbReference type="SUPFAM" id="SSF50621">
    <property type="entry name" value="Alanine racemase C-terminal domain-like"/>
    <property type="match status" value="1"/>
</dbReference>
<comment type="catalytic activity">
    <reaction evidence="1 5">
        <text>L-alanine = D-alanine</text>
        <dbReference type="Rhea" id="RHEA:20249"/>
        <dbReference type="ChEBI" id="CHEBI:57416"/>
        <dbReference type="ChEBI" id="CHEBI:57972"/>
        <dbReference type="EC" id="5.1.1.1"/>
    </reaction>
</comment>
<dbReference type="GO" id="GO:0008784">
    <property type="term" value="F:alanine racemase activity"/>
    <property type="evidence" value="ECO:0007669"/>
    <property type="project" value="UniProtKB-UniRule"/>
</dbReference>
<feature type="binding site" evidence="5 7">
    <location>
        <position position="139"/>
    </location>
    <ligand>
        <name>substrate</name>
    </ligand>
</feature>
<dbReference type="GO" id="GO:0005829">
    <property type="term" value="C:cytosol"/>
    <property type="evidence" value="ECO:0007669"/>
    <property type="project" value="TreeGrafter"/>
</dbReference>
<dbReference type="NCBIfam" id="TIGR00492">
    <property type="entry name" value="alr"/>
    <property type="match status" value="1"/>
</dbReference>
<dbReference type="FunFam" id="3.20.20.10:FF:000002">
    <property type="entry name" value="Alanine racemase"/>
    <property type="match status" value="1"/>
</dbReference>
<keyword evidence="10" id="KW-1185">Reference proteome</keyword>
<dbReference type="InterPro" id="IPR001608">
    <property type="entry name" value="Ala_racemase_N"/>
</dbReference>
<dbReference type="PROSITE" id="PS00395">
    <property type="entry name" value="ALANINE_RACEMASE"/>
    <property type="match status" value="1"/>
</dbReference>
<evidence type="ECO:0000256" key="1">
    <source>
        <dbReference type="ARBA" id="ARBA00000316"/>
    </source>
</evidence>
<evidence type="ECO:0000313" key="9">
    <source>
        <dbReference type="EMBL" id="KIP20162.1"/>
    </source>
</evidence>
<keyword evidence="4 5" id="KW-0413">Isomerase</keyword>
<dbReference type="GO" id="GO:0009252">
    <property type="term" value="P:peptidoglycan biosynthetic process"/>
    <property type="evidence" value="ECO:0007669"/>
    <property type="project" value="TreeGrafter"/>
</dbReference>
<dbReference type="GO" id="GO:0030170">
    <property type="term" value="F:pyridoxal phosphate binding"/>
    <property type="evidence" value="ECO:0007669"/>
    <property type="project" value="UniProtKB-UniRule"/>
</dbReference>
<organism evidence="9 10">
    <name type="scientific">Anoxybacillus ayderensis</name>
    <dbReference type="NCBI Taxonomy" id="265546"/>
    <lineage>
        <taxon>Bacteria</taxon>
        <taxon>Bacillati</taxon>
        <taxon>Bacillota</taxon>
        <taxon>Bacilli</taxon>
        <taxon>Bacillales</taxon>
        <taxon>Anoxybacillaceae</taxon>
        <taxon>Anoxybacillus</taxon>
    </lineage>
</organism>
<dbReference type="GO" id="GO:0030632">
    <property type="term" value="P:D-alanine biosynthetic process"/>
    <property type="evidence" value="ECO:0007669"/>
    <property type="project" value="UniProtKB-UniRule"/>
</dbReference>
<dbReference type="UniPathway" id="UPA00042">
    <property type="reaction ID" value="UER00497"/>
</dbReference>
<name>A0A0D0HLJ6_9BACL</name>
<evidence type="ECO:0000313" key="10">
    <source>
        <dbReference type="Proteomes" id="UP000032047"/>
    </source>
</evidence>
<dbReference type="EMBL" id="JXTG01000023">
    <property type="protein sequence ID" value="KIP20162.1"/>
    <property type="molecule type" value="Genomic_DNA"/>
</dbReference>
<accession>A0A0D0HLJ6</accession>
<evidence type="ECO:0000256" key="4">
    <source>
        <dbReference type="ARBA" id="ARBA00023235"/>
    </source>
</evidence>
<proteinExistence type="inferred from homology"/>
<comment type="function">
    <text evidence="5">Catalyzes the interconversion of L-alanine and D-alanine. May also act on other amino acids.</text>
</comment>
<feature type="active site" description="Proton acceptor; specific for L-alanine" evidence="5">
    <location>
        <position position="268"/>
    </location>
</feature>
<dbReference type="InterPro" id="IPR009006">
    <property type="entry name" value="Ala_racemase/Decarboxylase_C"/>
</dbReference>
<dbReference type="FunFam" id="2.40.37.10:FF:000006">
    <property type="entry name" value="Alanine racemase"/>
    <property type="match status" value="1"/>
</dbReference>
<comment type="cofactor">
    <cofactor evidence="2 5 6">
        <name>pyridoxal 5'-phosphate</name>
        <dbReference type="ChEBI" id="CHEBI:597326"/>
    </cofactor>
</comment>
<dbReference type="Proteomes" id="UP000032047">
    <property type="component" value="Unassembled WGS sequence"/>
</dbReference>
<keyword evidence="3 5" id="KW-0663">Pyridoxal phosphate</keyword>
<dbReference type="HAMAP" id="MF_01201">
    <property type="entry name" value="Ala_racemase"/>
    <property type="match status" value="1"/>
</dbReference>
<dbReference type="PATRIC" id="fig|265546.4.peg.2694"/>
<dbReference type="SMART" id="SM01005">
    <property type="entry name" value="Ala_racemase_C"/>
    <property type="match status" value="1"/>
</dbReference>
<dbReference type="InterPro" id="IPR020622">
    <property type="entry name" value="Ala_racemase_pyridoxalP-BS"/>
</dbReference>
<evidence type="ECO:0000256" key="6">
    <source>
        <dbReference type="PIRSR" id="PIRSR600821-50"/>
    </source>
</evidence>
<evidence type="ECO:0000256" key="3">
    <source>
        <dbReference type="ARBA" id="ARBA00022898"/>
    </source>
</evidence>
<feature type="domain" description="Alanine racemase C-terminal" evidence="8">
    <location>
        <begin position="247"/>
        <end position="372"/>
    </location>
</feature>
<dbReference type="Gene3D" id="3.20.20.10">
    <property type="entry name" value="Alanine racemase"/>
    <property type="match status" value="1"/>
</dbReference>
<reference evidence="9 10" key="1">
    <citation type="submission" date="2015-01" db="EMBL/GenBank/DDBJ databases">
        <title>Genome sequence of Anoxybacillus ayderensis strain AB04.</title>
        <authorList>
            <person name="Belduz A.O."/>
            <person name="Canakci S."/>
            <person name="Chan K.-G."/>
            <person name="Kahar U.M."/>
            <person name="Yaakob A.S."/>
            <person name="Chan C.S."/>
            <person name="Goh K.M."/>
        </authorList>
    </citation>
    <scope>NUCLEOTIDE SEQUENCE [LARGE SCALE GENOMIC DNA]</scope>
    <source>
        <strain evidence="9 10">AB04</strain>
    </source>
</reference>
<feature type="modified residue" description="N6-(pyridoxal phosphate)lysine" evidence="5 6">
    <location>
        <position position="40"/>
    </location>
</feature>
<dbReference type="PRINTS" id="PR00992">
    <property type="entry name" value="ALARACEMASE"/>
</dbReference>
<dbReference type="PANTHER" id="PTHR30511">
    <property type="entry name" value="ALANINE RACEMASE"/>
    <property type="match status" value="1"/>
</dbReference>
<feature type="active site" description="Proton acceptor; specific for D-alanine" evidence="5">
    <location>
        <position position="40"/>
    </location>
</feature>
<sequence>MEQAFYRDTWAEIDLDAIFYNVQSMKQHVGPHVDVIAVVKANAYGHGDIQVAKTALEAGATRLAVAFLDEALALRKKGISSDVPILVLGATNAQYAPLAASQNIALTVFRAEWFEQAFMYGPYEQPLNVHIKLDTGMGRLGAKTKEEVQQIVNVVEQKDSFVIEGVYTHFATADEQNVDYFSFQYDTFMHMLEWFPVKPPLIHCANSAAGLRYPDRVFNAVRLGISMYGLAPSQEMKPLLPYPLKEAFSLHSRLTHVKKVKAGEKISYGATYEAEADEWIGTVPIGYADGWLRRMQHFSVLVDGKRVPIVGRVCMDQMMVRLPYELPIGTKVTLIGEQQGERISVDDVAAHLNTINYEIPCTISYRVPRIFLKNKSIIEVRNAVL</sequence>
<comment type="similarity">
    <text evidence="5">Belongs to the alanine racemase family.</text>
</comment>
<dbReference type="Gene3D" id="2.40.37.10">
    <property type="entry name" value="Lyase, Ornithine Decarboxylase, Chain A, domain 1"/>
    <property type="match status" value="1"/>
</dbReference>
<dbReference type="PANTHER" id="PTHR30511:SF0">
    <property type="entry name" value="ALANINE RACEMASE, CATABOLIC-RELATED"/>
    <property type="match status" value="1"/>
</dbReference>
<evidence type="ECO:0000256" key="2">
    <source>
        <dbReference type="ARBA" id="ARBA00001933"/>
    </source>
</evidence>
<dbReference type="Pfam" id="PF00842">
    <property type="entry name" value="Ala_racemase_C"/>
    <property type="match status" value="1"/>
</dbReference>
<feature type="binding site" evidence="5 7">
    <location>
        <position position="315"/>
    </location>
    <ligand>
        <name>substrate</name>
    </ligand>
</feature>
<dbReference type="InterPro" id="IPR011079">
    <property type="entry name" value="Ala_racemase_C"/>
</dbReference>
<dbReference type="AlphaFoldDB" id="A0A0D0HLJ6"/>
<comment type="caution">
    <text evidence="9">The sequence shown here is derived from an EMBL/GenBank/DDBJ whole genome shotgun (WGS) entry which is preliminary data.</text>
</comment>
<evidence type="ECO:0000259" key="8">
    <source>
        <dbReference type="SMART" id="SM01005"/>
    </source>
</evidence>
<dbReference type="SUPFAM" id="SSF51419">
    <property type="entry name" value="PLP-binding barrel"/>
    <property type="match status" value="1"/>
</dbReference>
<dbReference type="RefSeq" id="WP_042536276.1">
    <property type="nucleotide sequence ID" value="NZ_JXTG01000023.1"/>
</dbReference>